<dbReference type="PANTHER" id="PTHR13947:SF37">
    <property type="entry name" value="LD18367P"/>
    <property type="match status" value="1"/>
</dbReference>
<protein>
    <recommendedName>
        <fullName evidence="2">N-acetyltransferase domain-containing protein</fullName>
    </recommendedName>
</protein>
<reference evidence="3" key="1">
    <citation type="journal article" date="2014" name="Int. J. Syst. Evol. Microbiol.">
        <title>Complete genome sequence of Corynebacterium casei LMG S-19264T (=DSM 44701T), isolated from a smear-ripened cheese.</title>
        <authorList>
            <consortium name="US DOE Joint Genome Institute (JGI-PGF)"/>
            <person name="Walter F."/>
            <person name="Albersmeier A."/>
            <person name="Kalinowski J."/>
            <person name="Ruckert C."/>
        </authorList>
    </citation>
    <scope>NUCLEOTIDE SEQUENCE</scope>
    <source>
        <strain evidence="3">CGMCC 1.15725</strain>
    </source>
</reference>
<name>A0A8J2YYI5_9PROT</name>
<evidence type="ECO:0000256" key="1">
    <source>
        <dbReference type="ARBA" id="ARBA00022679"/>
    </source>
</evidence>
<evidence type="ECO:0000259" key="2">
    <source>
        <dbReference type="PROSITE" id="PS51186"/>
    </source>
</evidence>
<comment type="caution">
    <text evidence="3">The sequence shown here is derived from an EMBL/GenBank/DDBJ whole genome shotgun (WGS) entry which is preliminary data.</text>
</comment>
<dbReference type="InterPro" id="IPR016181">
    <property type="entry name" value="Acyl_CoA_acyltransferase"/>
</dbReference>
<dbReference type="PANTHER" id="PTHR13947">
    <property type="entry name" value="GNAT FAMILY N-ACETYLTRANSFERASE"/>
    <property type="match status" value="1"/>
</dbReference>
<dbReference type="SUPFAM" id="SSF55729">
    <property type="entry name" value="Acyl-CoA N-acyltransferases (Nat)"/>
    <property type="match status" value="1"/>
</dbReference>
<dbReference type="Pfam" id="PF00583">
    <property type="entry name" value="Acetyltransf_1"/>
    <property type="match status" value="1"/>
</dbReference>
<dbReference type="PROSITE" id="PS51186">
    <property type="entry name" value="GNAT"/>
    <property type="match status" value="1"/>
</dbReference>
<dbReference type="AlphaFoldDB" id="A0A8J2YYI5"/>
<dbReference type="CDD" id="cd04301">
    <property type="entry name" value="NAT_SF"/>
    <property type="match status" value="1"/>
</dbReference>
<accession>A0A8J2YYI5</accession>
<evidence type="ECO:0000313" key="4">
    <source>
        <dbReference type="Proteomes" id="UP000646365"/>
    </source>
</evidence>
<feature type="domain" description="N-acetyltransferase" evidence="2">
    <location>
        <begin position="11"/>
        <end position="179"/>
    </location>
</feature>
<reference evidence="3" key="2">
    <citation type="submission" date="2020-09" db="EMBL/GenBank/DDBJ databases">
        <authorList>
            <person name="Sun Q."/>
            <person name="Zhou Y."/>
        </authorList>
    </citation>
    <scope>NUCLEOTIDE SEQUENCE</scope>
    <source>
        <strain evidence="3">CGMCC 1.15725</strain>
    </source>
</reference>
<dbReference type="InterPro" id="IPR000182">
    <property type="entry name" value="GNAT_dom"/>
</dbReference>
<evidence type="ECO:0000313" key="3">
    <source>
        <dbReference type="EMBL" id="GGF32801.1"/>
    </source>
</evidence>
<dbReference type="GO" id="GO:0008080">
    <property type="term" value="F:N-acetyltransferase activity"/>
    <property type="evidence" value="ECO:0007669"/>
    <property type="project" value="InterPro"/>
</dbReference>
<dbReference type="Gene3D" id="3.40.630.30">
    <property type="match status" value="1"/>
</dbReference>
<dbReference type="RefSeq" id="WP_189049746.1">
    <property type="nucleotide sequence ID" value="NZ_BMJQ01000012.1"/>
</dbReference>
<sequence length="199" mass="21905">MAVAQTHKPSISVERLTRFDKTDLADLCDAADAAIEAGGGFGWVKPPPRHVFESYWKGVLLVPERHLFVGRLDGTIAASAQLVRPTRNNEAQAFSAQLMHHFVAPWARGHGLAKLVTLAVEQAARDHGVSMVNLDIRETQIAAIQLYEGLGYTRWGVHPHYAKVEGRMIRGFYYYKFLDPAAEADTLSEAALTNPGEAP</sequence>
<organism evidence="3 4">
    <name type="scientific">Aliidongia dinghuensis</name>
    <dbReference type="NCBI Taxonomy" id="1867774"/>
    <lineage>
        <taxon>Bacteria</taxon>
        <taxon>Pseudomonadati</taxon>
        <taxon>Pseudomonadota</taxon>
        <taxon>Alphaproteobacteria</taxon>
        <taxon>Rhodospirillales</taxon>
        <taxon>Dongiaceae</taxon>
        <taxon>Aliidongia</taxon>
    </lineage>
</organism>
<dbReference type="Proteomes" id="UP000646365">
    <property type="component" value="Unassembled WGS sequence"/>
</dbReference>
<dbReference type="EMBL" id="BMJQ01000012">
    <property type="protein sequence ID" value="GGF32801.1"/>
    <property type="molecule type" value="Genomic_DNA"/>
</dbReference>
<proteinExistence type="predicted"/>
<dbReference type="InterPro" id="IPR050769">
    <property type="entry name" value="NAT_camello-type"/>
</dbReference>
<gene>
    <name evidence="3" type="ORF">GCM10011611_43720</name>
</gene>
<keyword evidence="1" id="KW-0808">Transferase</keyword>
<keyword evidence="4" id="KW-1185">Reference proteome</keyword>